<feature type="region of interest" description="Disordered" evidence="2">
    <location>
        <begin position="233"/>
        <end position="256"/>
    </location>
</feature>
<dbReference type="PANTHER" id="PTHR48125">
    <property type="entry name" value="LP07818P1"/>
    <property type="match status" value="1"/>
</dbReference>
<proteinExistence type="predicted"/>
<protein>
    <submittedName>
        <fullName evidence="3">Uncharacterized protein</fullName>
    </submittedName>
</protein>
<accession>A0A9P6KJT3</accession>
<feature type="compositionally biased region" description="Pro residues" evidence="2">
    <location>
        <begin position="368"/>
        <end position="388"/>
    </location>
</feature>
<dbReference type="PANTHER" id="PTHR48125:SF10">
    <property type="entry name" value="OS12G0136300 PROTEIN"/>
    <property type="match status" value="1"/>
</dbReference>
<evidence type="ECO:0000313" key="4">
    <source>
        <dbReference type="Proteomes" id="UP000756921"/>
    </source>
</evidence>
<reference evidence="3" key="1">
    <citation type="journal article" date="2020" name="Mol. Plant Microbe Interact.">
        <title>Genome Sequence of the Biocontrol Agent Coniothyrium minitans strain Conio (IMI 134523).</title>
        <authorList>
            <person name="Patel D."/>
            <person name="Shittu T.A."/>
            <person name="Baroncelli R."/>
            <person name="Muthumeenakshi S."/>
            <person name="Osborne T.H."/>
            <person name="Janganan T.K."/>
            <person name="Sreenivasaprasad S."/>
        </authorList>
    </citation>
    <scope>NUCLEOTIDE SEQUENCE</scope>
    <source>
        <strain evidence="3">Conio</strain>
    </source>
</reference>
<gene>
    <name evidence="3" type="ORF">PMIN01_12607</name>
</gene>
<evidence type="ECO:0000256" key="1">
    <source>
        <dbReference type="SAM" id="Coils"/>
    </source>
</evidence>
<feature type="compositionally biased region" description="Polar residues" evidence="2">
    <location>
        <begin position="499"/>
        <end position="521"/>
    </location>
</feature>
<feature type="region of interest" description="Disordered" evidence="2">
    <location>
        <begin position="470"/>
        <end position="525"/>
    </location>
</feature>
<dbReference type="EMBL" id="WJXW01000016">
    <property type="protein sequence ID" value="KAF9729743.1"/>
    <property type="molecule type" value="Genomic_DNA"/>
</dbReference>
<keyword evidence="4" id="KW-1185">Reference proteome</keyword>
<feature type="coiled-coil region" evidence="1">
    <location>
        <begin position="613"/>
        <end position="640"/>
    </location>
</feature>
<dbReference type="Proteomes" id="UP000756921">
    <property type="component" value="Unassembled WGS sequence"/>
</dbReference>
<feature type="compositionally biased region" description="Polar residues" evidence="2">
    <location>
        <begin position="405"/>
        <end position="418"/>
    </location>
</feature>
<name>A0A9P6KJT3_9PLEO</name>
<feature type="region of interest" description="Disordered" evidence="2">
    <location>
        <begin position="541"/>
        <end position="611"/>
    </location>
</feature>
<keyword evidence="1" id="KW-0175">Coiled coil</keyword>
<evidence type="ECO:0000313" key="3">
    <source>
        <dbReference type="EMBL" id="KAF9729743.1"/>
    </source>
</evidence>
<organism evidence="3 4">
    <name type="scientific">Paraphaeosphaeria minitans</name>
    <dbReference type="NCBI Taxonomy" id="565426"/>
    <lineage>
        <taxon>Eukaryota</taxon>
        <taxon>Fungi</taxon>
        <taxon>Dikarya</taxon>
        <taxon>Ascomycota</taxon>
        <taxon>Pezizomycotina</taxon>
        <taxon>Dothideomycetes</taxon>
        <taxon>Pleosporomycetidae</taxon>
        <taxon>Pleosporales</taxon>
        <taxon>Massarineae</taxon>
        <taxon>Didymosphaeriaceae</taxon>
        <taxon>Paraphaeosphaeria</taxon>
    </lineage>
</organism>
<comment type="caution">
    <text evidence="3">The sequence shown here is derived from an EMBL/GenBank/DDBJ whole genome shotgun (WGS) entry which is preliminary data.</text>
</comment>
<feature type="compositionally biased region" description="Basic and acidic residues" evidence="2">
    <location>
        <begin position="243"/>
        <end position="256"/>
    </location>
</feature>
<evidence type="ECO:0000256" key="2">
    <source>
        <dbReference type="SAM" id="MobiDB-lite"/>
    </source>
</evidence>
<dbReference type="AlphaFoldDB" id="A0A9P6KJT3"/>
<feature type="compositionally biased region" description="Low complexity" evidence="2">
    <location>
        <begin position="566"/>
        <end position="593"/>
    </location>
</feature>
<sequence length="664" mass="74111">MESIKASNPIPFNATSAITSISANWQISPSTPSLGLTSSLCPPADRYFPEAWPAPFLISLLHLSELTVGERHRAMWYLETHFSAKVKDHSYAGSLGLQVADVEAAVAAFKTATWREKTDHQGNWVQMGHPAHAGSKRKMAEILEQEHDVACRNWKGVDNDAEEESGLHVETTNSRYNGSEMRNTESRRYSHPTSHNITKKIAPYSQEADAPTRFAVLSPSSLGQAILSLPELSQHSSSEMEQEPGHRDTVAEAKEQPEYTDYMTNSKSIQDESAAAYRRVGAGKTGQEEEIVCKGAGRKSVQDDHLHTMKAEAVTLQHPSPELARVKSARMEVEAAYGRNDEERKKFIEKKAFEKLVVDVQAARRPQTAPPPSPQAVPDAPHQPPPRLPITAQQRYPPTSPRPSPLTQSASHHPPTNQHSKRVQHPPLTTQNHPPAPSQLAYAQYMAVRQHAHSRLSSQTHTFASKPLNVRQAGPYSPISPQPYAQSTSPRKSPPPPVRTSQYHIPPTQMSPREHQNTASPHSPRHAFVNQNALYAQHYAHSPGTSRHPSLHLYHRPPYPPPYTQAPPQNSRYPRTTPHQQQQPQQQQQQYDVPPVPPTPRHQDLHDAGLPPRESAETMLRKLELQEADAKLRASIMQEQLRAEVVAKKMAVARALMMEERGLR</sequence>
<dbReference type="OrthoDB" id="10538905at2759"/>
<feature type="region of interest" description="Disordered" evidence="2">
    <location>
        <begin position="359"/>
        <end position="437"/>
    </location>
</feature>